<proteinExistence type="predicted"/>
<organism evidence="3 4">
    <name type="scientific">Candidatus Caccousia avicola</name>
    <dbReference type="NCBI Taxonomy" id="2840721"/>
    <lineage>
        <taxon>Bacteria</taxon>
        <taxon>Bacillati</taxon>
        <taxon>Bacillota</taxon>
        <taxon>Clostridia</taxon>
        <taxon>Eubacteriales</taxon>
        <taxon>Oscillospiraceae</taxon>
        <taxon>Oscillospiraceae incertae sedis</taxon>
        <taxon>Candidatus Caccousia</taxon>
    </lineage>
</organism>
<evidence type="ECO:0000313" key="3">
    <source>
        <dbReference type="EMBL" id="HIR46182.1"/>
    </source>
</evidence>
<evidence type="ECO:0000256" key="2">
    <source>
        <dbReference type="SAM" id="Phobius"/>
    </source>
</evidence>
<dbReference type="AlphaFoldDB" id="A0A9D1AKE0"/>
<feature type="transmembrane region" description="Helical" evidence="2">
    <location>
        <begin position="17"/>
        <end position="34"/>
    </location>
</feature>
<name>A0A9D1AKE0_9FIRM</name>
<feature type="transmembrane region" description="Helical" evidence="2">
    <location>
        <begin position="219"/>
        <end position="238"/>
    </location>
</feature>
<keyword evidence="2" id="KW-1133">Transmembrane helix</keyword>
<comment type="caution">
    <text evidence="3">The sequence shown here is derived from an EMBL/GenBank/DDBJ whole genome shotgun (WGS) entry which is preliminary data.</text>
</comment>
<feature type="region of interest" description="Disordered" evidence="1">
    <location>
        <begin position="157"/>
        <end position="179"/>
    </location>
</feature>
<evidence type="ECO:0000256" key="1">
    <source>
        <dbReference type="SAM" id="MobiDB-lite"/>
    </source>
</evidence>
<feature type="transmembrane region" description="Helical" evidence="2">
    <location>
        <begin position="197"/>
        <end position="213"/>
    </location>
</feature>
<accession>A0A9D1AKE0</accession>
<dbReference type="EMBL" id="DVGZ01000009">
    <property type="protein sequence ID" value="HIR46182.1"/>
    <property type="molecule type" value="Genomic_DNA"/>
</dbReference>
<reference evidence="3" key="2">
    <citation type="journal article" date="2021" name="PeerJ">
        <title>Extensive microbial diversity within the chicken gut microbiome revealed by metagenomics and culture.</title>
        <authorList>
            <person name="Gilroy R."/>
            <person name="Ravi A."/>
            <person name="Getino M."/>
            <person name="Pursley I."/>
            <person name="Horton D.L."/>
            <person name="Alikhan N.F."/>
            <person name="Baker D."/>
            <person name="Gharbi K."/>
            <person name="Hall N."/>
            <person name="Watson M."/>
            <person name="Adriaenssens E.M."/>
            <person name="Foster-Nyarko E."/>
            <person name="Jarju S."/>
            <person name="Secka A."/>
            <person name="Antonio M."/>
            <person name="Oren A."/>
            <person name="Chaudhuri R.R."/>
            <person name="La Ragione R."/>
            <person name="Hildebrand F."/>
            <person name="Pallen M.J."/>
        </authorList>
    </citation>
    <scope>NUCLEOTIDE SEQUENCE</scope>
    <source>
        <strain evidence="3">ChiSxjej1B13-7958</strain>
    </source>
</reference>
<keyword evidence="2" id="KW-0472">Membrane</keyword>
<evidence type="ECO:0000313" key="4">
    <source>
        <dbReference type="Proteomes" id="UP000824242"/>
    </source>
</evidence>
<dbReference type="Proteomes" id="UP000824242">
    <property type="component" value="Unassembled WGS sequence"/>
</dbReference>
<reference evidence="3" key="1">
    <citation type="submission" date="2020-10" db="EMBL/GenBank/DDBJ databases">
        <authorList>
            <person name="Gilroy R."/>
        </authorList>
    </citation>
    <scope>NUCLEOTIDE SEQUENCE</scope>
    <source>
        <strain evidence="3">ChiSxjej1B13-7958</strain>
    </source>
</reference>
<keyword evidence="2" id="KW-0812">Transmembrane</keyword>
<protein>
    <submittedName>
        <fullName evidence="3">Uncharacterized protein</fullName>
    </submittedName>
</protein>
<sequence length="358" mass="40566">MNAIREWMDKPLSTTEIIIILAVLALLLFLIIQIDKWRTHRKSKKFIRRHPDAALIFLAAEDKPVSRAVLNVLEGEASSPFPVSASQRPDGKRGLAFYAAPGPVSVNLMLSHAKDSDGRSSTASRLSLTAEANASYLALLDNMGQIRLSLLKGNNPDFQTTQEPSKPETEPKHTYPNTQPRFTNPVMNYCIQEEKRILICCFLLLFPLGYLAGVRMLPWFSFLIPVALFFAAILRTFFLGSRPFRQTFEKLPDQRKEKIWLSFAKPHPIYKLFSGDVHLFPDCLICRYGGKLFLIPMETITSVQTVRGKQALYLVTTLVIQTDTGRRHSLEFSGRHQDDLSPVLSWIREHNPNVVVSD</sequence>
<gene>
    <name evidence="3" type="ORF">IAB89_00785</name>
</gene>